<protein>
    <submittedName>
        <fullName evidence="2">Uncharacterized protein</fullName>
    </submittedName>
</protein>
<dbReference type="Proteomes" id="UP001314229">
    <property type="component" value="Unassembled WGS sequence"/>
</dbReference>
<dbReference type="AlphaFoldDB" id="A0AAV1N623"/>
<organism evidence="2 3">
    <name type="scientific">Scomber scombrus</name>
    <name type="common">Atlantic mackerel</name>
    <name type="synonym">Scomber vernalis</name>
    <dbReference type="NCBI Taxonomy" id="13677"/>
    <lineage>
        <taxon>Eukaryota</taxon>
        <taxon>Metazoa</taxon>
        <taxon>Chordata</taxon>
        <taxon>Craniata</taxon>
        <taxon>Vertebrata</taxon>
        <taxon>Euteleostomi</taxon>
        <taxon>Actinopterygii</taxon>
        <taxon>Neopterygii</taxon>
        <taxon>Teleostei</taxon>
        <taxon>Neoteleostei</taxon>
        <taxon>Acanthomorphata</taxon>
        <taxon>Pelagiaria</taxon>
        <taxon>Scombriformes</taxon>
        <taxon>Scombridae</taxon>
        <taxon>Scomber</taxon>
    </lineage>
</organism>
<reference evidence="2 3" key="1">
    <citation type="submission" date="2024-01" db="EMBL/GenBank/DDBJ databases">
        <authorList>
            <person name="Alioto T."/>
            <person name="Alioto T."/>
            <person name="Gomez Garrido J."/>
        </authorList>
    </citation>
    <scope>NUCLEOTIDE SEQUENCE [LARGE SCALE GENOMIC DNA]</scope>
</reference>
<accession>A0AAV1N623</accession>
<keyword evidence="3" id="KW-1185">Reference proteome</keyword>
<dbReference type="EMBL" id="CAWUFR010000019">
    <property type="protein sequence ID" value="CAK6954939.1"/>
    <property type="molecule type" value="Genomic_DNA"/>
</dbReference>
<evidence type="ECO:0000313" key="3">
    <source>
        <dbReference type="Proteomes" id="UP001314229"/>
    </source>
</evidence>
<name>A0AAV1N623_SCOSC</name>
<feature type="region of interest" description="Disordered" evidence="1">
    <location>
        <begin position="1"/>
        <end position="20"/>
    </location>
</feature>
<sequence>MSPAGLQNHRKSWSEGEDGQQRIQVGAEISKLLNDKAKAAKDRQNQFDDQISLHIHKLEIKKVITYWKTEYDQMTAFWMKENDKMSKACMKEIAVLKCSFHNTKDLERKICQLTLEKYHLTNTVRDKQKALVKSMCKLSQKEITIKQSETELTTKYKALAEKQEKEIQEIEDEWYQKASSTEEGIMLLTQQNAEL</sequence>
<proteinExistence type="predicted"/>
<comment type="caution">
    <text evidence="2">The sequence shown here is derived from an EMBL/GenBank/DDBJ whole genome shotgun (WGS) entry which is preliminary data.</text>
</comment>
<evidence type="ECO:0000256" key="1">
    <source>
        <dbReference type="SAM" id="MobiDB-lite"/>
    </source>
</evidence>
<evidence type="ECO:0000313" key="2">
    <source>
        <dbReference type="EMBL" id="CAK6954939.1"/>
    </source>
</evidence>
<gene>
    <name evidence="2" type="ORF">FSCOSCO3_A034091</name>
</gene>